<comment type="caution">
    <text evidence="2">The sequence shown here is derived from an EMBL/GenBank/DDBJ whole genome shotgun (WGS) entry which is preliminary data.</text>
</comment>
<dbReference type="EMBL" id="CACRXK020004933">
    <property type="protein sequence ID" value="CAB4004550.1"/>
    <property type="molecule type" value="Genomic_DNA"/>
</dbReference>
<dbReference type="AlphaFoldDB" id="A0A7D9E9Q8"/>
<dbReference type="Proteomes" id="UP001152795">
    <property type="component" value="Unassembled WGS sequence"/>
</dbReference>
<sequence length="637" mass="72864">MVNDLQCGSGRSSNWKFVDDVTISEGLLRNGEPSVIQSDLTSIATWASNNLMKLNAKKCKEMQICFFRNKPELPHLCVEDQILECVSSHKVLGLIIQDDLKWNEHISMIVTKASKRLHILRVLRRGGIPPHDLITIYYALIRSTLEYCCTVWHCGLPMYLSEQVEKIQKRALRIILPGRSYGEAQEMLQCPRLDIRRGELCEKTMKNIALGSRLSSHLTLTSENEHVYNLRNFKQFASFKCRTDRFETNTNDNETDADNENNKRQQRDSATQTVKKDHNSHKKPKDKPAYEQRAGSETGHRLNVAIIGDSMVKHLNPSKLRKGTKHNINVQTFSGANVADMRYYVKPAISRSPDYLLLHVGTNDLKRQTPQQIAGSISTLCQEIVKESPNTKIVLSKVITRSDDSSLDSKIKELNCKLSQFNNDLSEVFSLPLDSAILTDPNALWNDFKNKFLSVADKHAPIRQRRVKSEYKPWLTNEIKQMSYRRDYLKKQSIKLRSAYYDKAYKRCKNKLNNLIKETKQEYFRDKLSNAKNSKESWRTINELLNKKPKTSEVKELDINGQLITDDDKIADAFNQYFSTIGSTLSDKVTGNCTDPMNFVTPLDGSIFNFTSITLQETIDALNEIKTKRSPGLDGIV</sequence>
<gene>
    <name evidence="2" type="ORF">PACLA_8A029073</name>
</gene>
<evidence type="ECO:0000256" key="1">
    <source>
        <dbReference type="SAM" id="MobiDB-lite"/>
    </source>
</evidence>
<organism evidence="2 3">
    <name type="scientific">Paramuricea clavata</name>
    <name type="common">Red gorgonian</name>
    <name type="synonym">Violescent sea-whip</name>
    <dbReference type="NCBI Taxonomy" id="317549"/>
    <lineage>
        <taxon>Eukaryota</taxon>
        <taxon>Metazoa</taxon>
        <taxon>Cnidaria</taxon>
        <taxon>Anthozoa</taxon>
        <taxon>Octocorallia</taxon>
        <taxon>Malacalcyonacea</taxon>
        <taxon>Plexauridae</taxon>
        <taxon>Paramuricea</taxon>
    </lineage>
</organism>
<dbReference type="PANTHER" id="PTHR47510:SF3">
    <property type="entry name" value="ENDO_EXONUCLEASE_PHOSPHATASE DOMAIN-CONTAINING PROTEIN"/>
    <property type="match status" value="1"/>
</dbReference>
<feature type="region of interest" description="Disordered" evidence="1">
    <location>
        <begin position="247"/>
        <end position="298"/>
    </location>
</feature>
<dbReference type="SUPFAM" id="SSF52266">
    <property type="entry name" value="SGNH hydrolase"/>
    <property type="match status" value="1"/>
</dbReference>
<evidence type="ECO:0008006" key="4">
    <source>
        <dbReference type="Google" id="ProtNLM"/>
    </source>
</evidence>
<proteinExistence type="predicted"/>
<protein>
    <recommendedName>
        <fullName evidence="4">RNA-directed DNA polymerase from mobile element jockey</fullName>
    </recommendedName>
</protein>
<keyword evidence="3" id="KW-1185">Reference proteome</keyword>
<name>A0A7D9E9Q8_PARCT</name>
<evidence type="ECO:0000313" key="2">
    <source>
        <dbReference type="EMBL" id="CAB4004550.1"/>
    </source>
</evidence>
<accession>A0A7D9E9Q8</accession>
<evidence type="ECO:0000313" key="3">
    <source>
        <dbReference type="Proteomes" id="UP001152795"/>
    </source>
</evidence>
<dbReference type="InterPro" id="IPR036514">
    <property type="entry name" value="SGNH_hydro_sf"/>
</dbReference>
<dbReference type="GO" id="GO:0016788">
    <property type="term" value="F:hydrolase activity, acting on ester bonds"/>
    <property type="evidence" value="ECO:0007669"/>
    <property type="project" value="InterPro"/>
</dbReference>
<dbReference type="PANTHER" id="PTHR47510">
    <property type="entry name" value="REVERSE TRANSCRIPTASE DOMAIN-CONTAINING PROTEIN"/>
    <property type="match status" value="1"/>
</dbReference>
<dbReference type="Pfam" id="PF00657">
    <property type="entry name" value="Lipase_GDSL"/>
    <property type="match status" value="1"/>
</dbReference>
<dbReference type="InterPro" id="IPR001087">
    <property type="entry name" value="GDSL"/>
</dbReference>
<reference evidence="2" key="1">
    <citation type="submission" date="2020-04" db="EMBL/GenBank/DDBJ databases">
        <authorList>
            <person name="Alioto T."/>
            <person name="Alioto T."/>
            <person name="Gomez Garrido J."/>
        </authorList>
    </citation>
    <scope>NUCLEOTIDE SEQUENCE</scope>
    <source>
        <strain evidence="2">A484AB</strain>
    </source>
</reference>
<dbReference type="OrthoDB" id="1731983at2759"/>
<dbReference type="Gene3D" id="3.40.50.1110">
    <property type="entry name" value="SGNH hydrolase"/>
    <property type="match status" value="1"/>
</dbReference>